<dbReference type="GO" id="GO:0016020">
    <property type="term" value="C:membrane"/>
    <property type="evidence" value="ECO:0007669"/>
    <property type="project" value="UniProtKB-SubCell"/>
</dbReference>
<dbReference type="PANTHER" id="PTHR23503:SF8">
    <property type="entry name" value="FACILITATED GLUCOSE TRANSPORTER PROTEIN 1"/>
    <property type="match status" value="1"/>
</dbReference>
<keyword evidence="9" id="KW-1185">Reference proteome</keyword>
<feature type="transmembrane region" description="Helical" evidence="6">
    <location>
        <begin position="511"/>
        <end position="529"/>
    </location>
</feature>
<dbReference type="InterPro" id="IPR020846">
    <property type="entry name" value="MFS_dom"/>
</dbReference>
<dbReference type="SUPFAM" id="SSF103473">
    <property type="entry name" value="MFS general substrate transporter"/>
    <property type="match status" value="1"/>
</dbReference>
<evidence type="ECO:0000256" key="6">
    <source>
        <dbReference type="SAM" id="Phobius"/>
    </source>
</evidence>
<accession>A0A1Y1W5N8</accession>
<dbReference type="GO" id="GO:0015149">
    <property type="term" value="F:hexose transmembrane transporter activity"/>
    <property type="evidence" value="ECO:0007669"/>
    <property type="project" value="TreeGrafter"/>
</dbReference>
<comment type="caution">
    <text evidence="8">The sequence shown here is derived from an EMBL/GenBank/DDBJ whole genome shotgun (WGS) entry which is preliminary data.</text>
</comment>
<feature type="transmembrane region" description="Helical" evidence="6">
    <location>
        <begin position="442"/>
        <end position="467"/>
    </location>
</feature>
<feature type="transmembrane region" description="Helical" evidence="6">
    <location>
        <begin position="93"/>
        <end position="112"/>
    </location>
</feature>
<dbReference type="OrthoDB" id="6612291at2759"/>
<dbReference type="InterPro" id="IPR005829">
    <property type="entry name" value="Sugar_transporter_CS"/>
</dbReference>
<evidence type="ECO:0000259" key="7">
    <source>
        <dbReference type="PROSITE" id="PS50850"/>
    </source>
</evidence>
<dbReference type="Gene3D" id="1.20.1250.20">
    <property type="entry name" value="MFS general substrate transporter like domains"/>
    <property type="match status" value="1"/>
</dbReference>
<dbReference type="InterPro" id="IPR036259">
    <property type="entry name" value="MFS_trans_sf"/>
</dbReference>
<dbReference type="EMBL" id="MCFD01000009">
    <property type="protein sequence ID" value="ORX68655.1"/>
    <property type="molecule type" value="Genomic_DNA"/>
</dbReference>
<feature type="transmembrane region" description="Helical" evidence="6">
    <location>
        <begin position="390"/>
        <end position="410"/>
    </location>
</feature>
<dbReference type="AlphaFoldDB" id="A0A1Y1W5N8"/>
<evidence type="ECO:0000256" key="2">
    <source>
        <dbReference type="ARBA" id="ARBA00022448"/>
    </source>
</evidence>
<evidence type="ECO:0000313" key="8">
    <source>
        <dbReference type="EMBL" id="ORX68655.1"/>
    </source>
</evidence>
<dbReference type="PANTHER" id="PTHR23503">
    <property type="entry name" value="SOLUTE CARRIER FAMILY 2"/>
    <property type="match status" value="1"/>
</dbReference>
<dbReference type="PROSITE" id="PS00217">
    <property type="entry name" value="SUGAR_TRANSPORT_2"/>
    <property type="match status" value="1"/>
</dbReference>
<feature type="transmembrane region" description="Helical" evidence="6">
    <location>
        <begin position="474"/>
        <end position="499"/>
    </location>
</feature>
<sequence>MVESIQDCESGVGINLYVPDSQSLSSIPGPDSRESGFNRRVLASSFAAALSALNFGWCVGEPNIPEAIIEQCLEGPQVFVNGFPTCLPMSSTLWGLIVGLVALGALVGSLVAGHAADKFGRKTVLLVNNIFFIAGALLLSTSTTIAQLAVGRFVSGIGCGVASTVVATYNSECAPVKARGLLGTMLQLTVEIGIFLSQFIAIFLVQVPKWRILFGLSGGISLIQVILFPMLPESPKFLVSHGRLTEAEHALQFLRPNYDITDEFNDMLLARDPARVSQADFVPAADRSMASVNIAEKSSGDKPKINMDASPEPSLVARSAYTPRSLGVMDILRGRTPDIITHSVFCTLFLMGFQQWTGAKGIVFYSTEILTQVFKLNHDQLAKIPNKPQLVTIGIAATGIVAVFLSMLLVDRLGRRRLLLLSTGGLTISCLVVVVGQTTGTGMLAVVAMFAYKIVYGLGMAPIPWLAASEMVPYYALGTLSGMASALNWTMIFTIGMVFPHLAKGLHSYLFLPFAVLNMLAFAVILLFMPETKGKSIADILRDHGRPIHFVFKHPWTRRTAAEPTTPA</sequence>
<feature type="transmembrane region" description="Helical" evidence="6">
    <location>
        <begin position="417"/>
        <end position="436"/>
    </location>
</feature>
<dbReference type="PROSITE" id="PS50850">
    <property type="entry name" value="MFS"/>
    <property type="match status" value="1"/>
</dbReference>
<evidence type="ECO:0000256" key="1">
    <source>
        <dbReference type="ARBA" id="ARBA00004141"/>
    </source>
</evidence>
<name>A0A1Y1W5N8_9FUNG</name>
<dbReference type="Proteomes" id="UP000193922">
    <property type="component" value="Unassembled WGS sequence"/>
</dbReference>
<dbReference type="RefSeq" id="XP_040742437.1">
    <property type="nucleotide sequence ID" value="XM_040885134.1"/>
</dbReference>
<evidence type="ECO:0000256" key="5">
    <source>
        <dbReference type="ARBA" id="ARBA00023136"/>
    </source>
</evidence>
<protein>
    <submittedName>
        <fullName evidence="8">General substrate transporter</fullName>
    </submittedName>
</protein>
<evidence type="ECO:0000256" key="3">
    <source>
        <dbReference type="ARBA" id="ARBA00022692"/>
    </source>
</evidence>
<comment type="subcellular location">
    <subcellularLocation>
        <location evidence="1">Membrane</location>
        <topology evidence="1">Multi-pass membrane protein</topology>
    </subcellularLocation>
</comment>
<evidence type="ECO:0000256" key="4">
    <source>
        <dbReference type="ARBA" id="ARBA00022989"/>
    </source>
</evidence>
<feature type="transmembrane region" description="Helical" evidence="6">
    <location>
        <begin position="124"/>
        <end position="143"/>
    </location>
</feature>
<keyword evidence="3 6" id="KW-0812">Transmembrane</keyword>
<dbReference type="InterPro" id="IPR045263">
    <property type="entry name" value="GLUT"/>
</dbReference>
<feature type="domain" description="Major facilitator superfamily (MFS) profile" evidence="7">
    <location>
        <begin position="40"/>
        <end position="533"/>
    </location>
</feature>
<proteinExistence type="predicted"/>
<organism evidence="8 9">
    <name type="scientific">Linderina pennispora</name>
    <dbReference type="NCBI Taxonomy" id="61395"/>
    <lineage>
        <taxon>Eukaryota</taxon>
        <taxon>Fungi</taxon>
        <taxon>Fungi incertae sedis</taxon>
        <taxon>Zoopagomycota</taxon>
        <taxon>Kickxellomycotina</taxon>
        <taxon>Kickxellomycetes</taxon>
        <taxon>Kickxellales</taxon>
        <taxon>Kickxellaceae</taxon>
        <taxon>Linderina</taxon>
    </lineage>
</organism>
<dbReference type="GeneID" id="63801782"/>
<reference evidence="8 9" key="1">
    <citation type="submission" date="2016-07" db="EMBL/GenBank/DDBJ databases">
        <title>Pervasive Adenine N6-methylation of Active Genes in Fungi.</title>
        <authorList>
            <consortium name="DOE Joint Genome Institute"/>
            <person name="Mondo S.J."/>
            <person name="Dannebaum R.O."/>
            <person name="Kuo R.C."/>
            <person name="Labutti K."/>
            <person name="Haridas S."/>
            <person name="Kuo A."/>
            <person name="Salamov A."/>
            <person name="Ahrendt S.R."/>
            <person name="Lipzen A."/>
            <person name="Sullivan W."/>
            <person name="Andreopoulos W.B."/>
            <person name="Clum A."/>
            <person name="Lindquist E."/>
            <person name="Daum C."/>
            <person name="Ramamoorthy G.K."/>
            <person name="Gryganskyi A."/>
            <person name="Culley D."/>
            <person name="Magnuson J.K."/>
            <person name="James T.Y."/>
            <person name="O'Malley M.A."/>
            <person name="Stajich J.E."/>
            <person name="Spatafora J.W."/>
            <person name="Visel A."/>
            <person name="Grigoriev I.V."/>
        </authorList>
    </citation>
    <scope>NUCLEOTIDE SEQUENCE [LARGE SCALE GENOMIC DNA]</scope>
    <source>
        <strain evidence="8 9">ATCC 12442</strain>
    </source>
</reference>
<dbReference type="InterPro" id="IPR005828">
    <property type="entry name" value="MFS_sugar_transport-like"/>
</dbReference>
<keyword evidence="5 6" id="KW-0472">Membrane</keyword>
<evidence type="ECO:0000313" key="9">
    <source>
        <dbReference type="Proteomes" id="UP000193922"/>
    </source>
</evidence>
<feature type="transmembrane region" description="Helical" evidence="6">
    <location>
        <begin position="210"/>
        <end position="231"/>
    </location>
</feature>
<gene>
    <name evidence="8" type="ORF">DL89DRAFT_247630</name>
</gene>
<feature type="transmembrane region" description="Helical" evidence="6">
    <location>
        <begin position="181"/>
        <end position="204"/>
    </location>
</feature>
<keyword evidence="4 6" id="KW-1133">Transmembrane helix</keyword>
<dbReference type="STRING" id="61395.A0A1Y1W5N8"/>
<dbReference type="Pfam" id="PF00083">
    <property type="entry name" value="Sugar_tr"/>
    <property type="match status" value="2"/>
</dbReference>
<dbReference type="PROSITE" id="PS00216">
    <property type="entry name" value="SUGAR_TRANSPORT_1"/>
    <property type="match status" value="1"/>
</dbReference>
<keyword evidence="2" id="KW-0813">Transport</keyword>